<feature type="chain" id="PRO_5046993265" evidence="1">
    <location>
        <begin position="28"/>
        <end position="241"/>
    </location>
</feature>
<evidence type="ECO:0000259" key="2">
    <source>
        <dbReference type="Pfam" id="PF14344"/>
    </source>
</evidence>
<dbReference type="EMBL" id="JAACJS010000012">
    <property type="protein sequence ID" value="NCI50027.1"/>
    <property type="molecule type" value="Genomic_DNA"/>
</dbReference>
<comment type="caution">
    <text evidence="3">The sequence shown here is derived from an EMBL/GenBank/DDBJ whole genome shotgun (WGS) entry which is preliminary data.</text>
</comment>
<dbReference type="Pfam" id="PF14344">
    <property type="entry name" value="DUF4397"/>
    <property type="match status" value="1"/>
</dbReference>
<keyword evidence="1" id="KW-0732">Signal</keyword>
<evidence type="ECO:0000256" key="1">
    <source>
        <dbReference type="SAM" id="SignalP"/>
    </source>
</evidence>
<sequence>MKNMFSSMRMGLAAAGLALLLFSSCRKNDNDNATQQVSGLMVFNLVADKAAGIGVTLNSNSISNVPYSYAGYSGAYLSVYPGSYTVQAYDANGNPSPITSTSNGFMPNKYYSLYVTGANGVYGNVFSEDNYDSLSSTNGQAYIRYINAIPDSSDPRVTITAANGTIVANSTASYQAVSQFTQVAPGQVTIAVNNDSNIQSNRTITLEAQKAYTVLLIGIPGSTDAAKAVQIKYVENGKLTP</sequence>
<name>A0ABW9ZSE0_9BACT</name>
<dbReference type="Proteomes" id="UP000753802">
    <property type="component" value="Unassembled WGS sequence"/>
</dbReference>
<evidence type="ECO:0000313" key="3">
    <source>
        <dbReference type="EMBL" id="NCI50027.1"/>
    </source>
</evidence>
<proteinExistence type="predicted"/>
<dbReference type="PROSITE" id="PS51257">
    <property type="entry name" value="PROKAR_LIPOPROTEIN"/>
    <property type="match status" value="1"/>
</dbReference>
<feature type="domain" description="DUF4397" evidence="2">
    <location>
        <begin position="141"/>
        <end position="220"/>
    </location>
</feature>
<feature type="signal peptide" evidence="1">
    <location>
        <begin position="1"/>
        <end position="27"/>
    </location>
</feature>
<keyword evidence="4" id="KW-1185">Reference proteome</keyword>
<evidence type="ECO:0000313" key="4">
    <source>
        <dbReference type="Proteomes" id="UP000753802"/>
    </source>
</evidence>
<organism evidence="3 4">
    <name type="scientific">Sediminibacterium roseum</name>
    <dbReference type="NCBI Taxonomy" id="1978412"/>
    <lineage>
        <taxon>Bacteria</taxon>
        <taxon>Pseudomonadati</taxon>
        <taxon>Bacteroidota</taxon>
        <taxon>Chitinophagia</taxon>
        <taxon>Chitinophagales</taxon>
        <taxon>Chitinophagaceae</taxon>
        <taxon>Sediminibacterium</taxon>
    </lineage>
</organism>
<protein>
    <submittedName>
        <fullName evidence="3">DUF4397 domain-containing protein</fullName>
    </submittedName>
</protein>
<dbReference type="InterPro" id="IPR025510">
    <property type="entry name" value="DUF4397"/>
</dbReference>
<gene>
    <name evidence="3" type="ORF">GWC95_08845</name>
</gene>
<dbReference type="RefSeq" id="WP_161818342.1">
    <property type="nucleotide sequence ID" value="NZ_JAACJS010000012.1"/>
</dbReference>
<accession>A0ABW9ZSE0</accession>
<reference evidence="3 4" key="1">
    <citation type="submission" date="2020-01" db="EMBL/GenBank/DDBJ databases">
        <title>Genome analysis.</title>
        <authorList>
            <person name="Wu S."/>
            <person name="Wang G."/>
        </authorList>
    </citation>
    <scope>NUCLEOTIDE SEQUENCE [LARGE SCALE GENOMIC DNA]</scope>
    <source>
        <strain evidence="3 4">SYL130</strain>
    </source>
</reference>